<comment type="caution">
    <text evidence="3">The sequence shown here is derived from an EMBL/GenBank/DDBJ whole genome shotgun (WGS) entry which is preliminary data.</text>
</comment>
<evidence type="ECO:0000313" key="4">
    <source>
        <dbReference type="Proteomes" id="UP000287447"/>
    </source>
</evidence>
<accession>A0A437QPY9</accession>
<dbReference type="NCBIfam" id="TIGR00251">
    <property type="entry name" value="DUF167 family protein"/>
    <property type="match status" value="1"/>
</dbReference>
<dbReference type="EMBL" id="SADE01000002">
    <property type="protein sequence ID" value="RVU36596.1"/>
    <property type="molecule type" value="Genomic_DNA"/>
</dbReference>
<dbReference type="InterPro" id="IPR036591">
    <property type="entry name" value="YggU-like_sf"/>
</dbReference>
<dbReference type="PANTHER" id="PTHR13420:SF7">
    <property type="entry name" value="UPF0235 PROTEIN C15ORF40"/>
    <property type="match status" value="1"/>
</dbReference>
<dbReference type="SMART" id="SM01152">
    <property type="entry name" value="DUF167"/>
    <property type="match status" value="1"/>
</dbReference>
<dbReference type="InterPro" id="IPR003746">
    <property type="entry name" value="DUF167"/>
</dbReference>
<dbReference type="OrthoDB" id="9801972at2"/>
<dbReference type="RefSeq" id="WP_127766072.1">
    <property type="nucleotide sequence ID" value="NZ_SADE01000002.1"/>
</dbReference>
<dbReference type="PANTHER" id="PTHR13420">
    <property type="entry name" value="UPF0235 PROTEIN C15ORF40"/>
    <property type="match status" value="1"/>
</dbReference>
<protein>
    <recommendedName>
        <fullName evidence="2">UPF0235 protein EOI86_15545</fullName>
    </recommendedName>
</protein>
<dbReference type="SUPFAM" id="SSF69786">
    <property type="entry name" value="YggU-like"/>
    <property type="match status" value="1"/>
</dbReference>
<organism evidence="3 4">
    <name type="scientific">Hwanghaeella grinnelliae</name>
    <dbReference type="NCBI Taxonomy" id="2500179"/>
    <lineage>
        <taxon>Bacteria</taxon>
        <taxon>Pseudomonadati</taxon>
        <taxon>Pseudomonadota</taxon>
        <taxon>Alphaproteobacteria</taxon>
        <taxon>Rhodospirillales</taxon>
        <taxon>Rhodospirillaceae</taxon>
        <taxon>Hwanghaeella</taxon>
    </lineage>
</organism>
<dbReference type="Gene3D" id="3.30.1200.10">
    <property type="entry name" value="YggU-like"/>
    <property type="match status" value="1"/>
</dbReference>
<evidence type="ECO:0000256" key="1">
    <source>
        <dbReference type="ARBA" id="ARBA00010364"/>
    </source>
</evidence>
<dbReference type="GO" id="GO:0005737">
    <property type="term" value="C:cytoplasm"/>
    <property type="evidence" value="ECO:0007669"/>
    <property type="project" value="TreeGrafter"/>
</dbReference>
<keyword evidence="4" id="KW-1185">Reference proteome</keyword>
<gene>
    <name evidence="3" type="ORF">EOI86_15545</name>
</gene>
<proteinExistence type="inferred from homology"/>
<name>A0A437QPY9_9PROT</name>
<dbReference type="AlphaFoldDB" id="A0A437QPY9"/>
<dbReference type="Pfam" id="PF02594">
    <property type="entry name" value="DUF167"/>
    <property type="match status" value="1"/>
</dbReference>
<evidence type="ECO:0000256" key="2">
    <source>
        <dbReference type="HAMAP-Rule" id="MF_00634"/>
    </source>
</evidence>
<dbReference type="HAMAP" id="MF_00634">
    <property type="entry name" value="UPF0235"/>
    <property type="match status" value="1"/>
</dbReference>
<comment type="similarity">
    <text evidence="1 2">Belongs to the UPF0235 family.</text>
</comment>
<sequence>MGATVSPITPKPDGVTVSVRLTPKASANRIQGLAEDAAGGVVLKAAVTAPPEKGKANAALIKLLAKAWSLPKTSLTVISGATDRNKVLHIEGDPDILVKQLGIAMKHLYD</sequence>
<dbReference type="Proteomes" id="UP000287447">
    <property type="component" value="Unassembled WGS sequence"/>
</dbReference>
<evidence type="ECO:0000313" key="3">
    <source>
        <dbReference type="EMBL" id="RVU36596.1"/>
    </source>
</evidence>
<reference evidence="4" key="1">
    <citation type="submission" date="2019-01" db="EMBL/GenBank/DDBJ databases">
        <title>Gri0909 isolated from a small marine red alga.</title>
        <authorList>
            <person name="Kim J."/>
            <person name="Jeong S.E."/>
            <person name="Jeon C.O."/>
        </authorList>
    </citation>
    <scope>NUCLEOTIDE SEQUENCE [LARGE SCALE GENOMIC DNA]</scope>
    <source>
        <strain evidence="4">Gri0909</strain>
    </source>
</reference>